<dbReference type="PIRSF" id="PIRSF002094">
    <property type="entry name" value="OMP26_Skp"/>
    <property type="match status" value="1"/>
</dbReference>
<comment type="subunit">
    <text evidence="2">Homotrimer.</text>
</comment>
<dbReference type="PANTHER" id="PTHR35089">
    <property type="entry name" value="CHAPERONE PROTEIN SKP"/>
    <property type="match status" value="1"/>
</dbReference>
<evidence type="ECO:0000256" key="2">
    <source>
        <dbReference type="PIRNR" id="PIRNR002094"/>
    </source>
</evidence>
<comment type="subcellular location">
    <subcellularLocation>
        <location evidence="2">Periplasm</location>
    </subcellularLocation>
</comment>
<protein>
    <recommendedName>
        <fullName evidence="2">Chaperone protein skp</fullName>
    </recommendedName>
</protein>
<feature type="signal peptide" evidence="4">
    <location>
        <begin position="1"/>
        <end position="44"/>
    </location>
</feature>
<dbReference type="AlphaFoldDB" id="K7TBX5"/>
<sequence>MAMMKSSSHSLSVELSKEENILNKMIKAAGIGLLVLSSSMFANAAEAAQKIAYVNTAQVFQALPQREVVLQKMQKDFKSKADELKSIQAQAKTKIEKLQRDGELLGQDEVEKLRIDIAKLDSEYKVKAQALEKASARREAEEKAKLFKTIQDAVKKVADKNGYDLVIDISALQYGKPEYNISEDVIKALK</sequence>
<feature type="chain" id="PRO_5003913065" description="Chaperone protein skp" evidence="4">
    <location>
        <begin position="45"/>
        <end position="190"/>
    </location>
</feature>
<dbReference type="Gene3D" id="3.30.910.20">
    <property type="entry name" value="Skp domain"/>
    <property type="match status" value="2"/>
</dbReference>
<dbReference type="EMBL" id="JX855924">
    <property type="protein sequence ID" value="AFW16974.1"/>
    <property type="molecule type" value="Genomic_DNA"/>
</dbReference>
<evidence type="ECO:0000256" key="1">
    <source>
        <dbReference type="ARBA" id="ARBA00022729"/>
    </source>
</evidence>
<comment type="similarity">
    <text evidence="2">Belongs to the skp family.</text>
</comment>
<dbReference type="GO" id="GO:0042597">
    <property type="term" value="C:periplasmic space"/>
    <property type="evidence" value="ECO:0007669"/>
    <property type="project" value="UniProtKB-SubCell"/>
</dbReference>
<keyword evidence="2" id="KW-0143">Chaperone</keyword>
<keyword evidence="1 4" id="KW-0732">Signal</keyword>
<dbReference type="GO" id="GO:0050821">
    <property type="term" value="P:protein stabilization"/>
    <property type="evidence" value="ECO:0007669"/>
    <property type="project" value="TreeGrafter"/>
</dbReference>
<reference evidence="5" key="1">
    <citation type="submission" date="2012-09" db="EMBL/GenBank/DDBJ databases">
        <title>Expression, purification and antibody preparation of outer membrane protein OmpH from Vibrio alginolyticus strain HY9901.</title>
        <authorList>
            <person name="Zhou Z.J."/>
            <person name="Ding Y."/>
            <person name="Jian J.C."/>
            <person name="Pang H.Y."/>
            <person name="Wu Z.H."/>
        </authorList>
    </citation>
    <scope>NUCLEOTIDE SEQUENCE</scope>
    <source>
        <strain evidence="5">HY9901</strain>
    </source>
</reference>
<dbReference type="GO" id="GO:0005829">
    <property type="term" value="C:cytosol"/>
    <property type="evidence" value="ECO:0007669"/>
    <property type="project" value="TreeGrafter"/>
</dbReference>
<dbReference type="PANTHER" id="PTHR35089:SF1">
    <property type="entry name" value="CHAPERONE PROTEIN SKP"/>
    <property type="match status" value="1"/>
</dbReference>
<comment type="function">
    <text evidence="2">Molecular chaperone that interacts specifically with outer membrane proteins, thus maintaining the solubility of early folding intermediates during passage through the periplasm.</text>
</comment>
<name>K7TBX5_VIBAL</name>
<keyword evidence="2" id="KW-0574">Periplasm</keyword>
<dbReference type="GO" id="GO:0051082">
    <property type="term" value="F:unfolded protein binding"/>
    <property type="evidence" value="ECO:0007669"/>
    <property type="project" value="InterPro"/>
</dbReference>
<accession>K7TBX5</accession>
<dbReference type="SUPFAM" id="SSF111384">
    <property type="entry name" value="OmpH-like"/>
    <property type="match status" value="1"/>
</dbReference>
<dbReference type="InterPro" id="IPR024930">
    <property type="entry name" value="Skp_dom_sf"/>
</dbReference>
<dbReference type="Pfam" id="PF03938">
    <property type="entry name" value="OmpH"/>
    <property type="match status" value="1"/>
</dbReference>
<organism evidence="5">
    <name type="scientific">Vibrio alginolyticus</name>
    <dbReference type="NCBI Taxonomy" id="663"/>
    <lineage>
        <taxon>Bacteria</taxon>
        <taxon>Pseudomonadati</taxon>
        <taxon>Pseudomonadota</taxon>
        <taxon>Gammaproteobacteria</taxon>
        <taxon>Vibrionales</taxon>
        <taxon>Vibrionaceae</taxon>
        <taxon>Vibrio</taxon>
    </lineage>
</organism>
<dbReference type="InterPro" id="IPR005632">
    <property type="entry name" value="Chaperone_Skp"/>
</dbReference>
<feature type="coiled-coil region" evidence="3">
    <location>
        <begin position="70"/>
        <end position="101"/>
    </location>
</feature>
<dbReference type="SMART" id="SM00935">
    <property type="entry name" value="OmpH"/>
    <property type="match status" value="1"/>
</dbReference>
<keyword evidence="3" id="KW-0175">Coiled coil</keyword>
<evidence type="ECO:0000256" key="3">
    <source>
        <dbReference type="SAM" id="Coils"/>
    </source>
</evidence>
<evidence type="ECO:0000256" key="4">
    <source>
        <dbReference type="SAM" id="SignalP"/>
    </source>
</evidence>
<evidence type="ECO:0000313" key="5">
    <source>
        <dbReference type="EMBL" id="AFW16974.1"/>
    </source>
</evidence>
<gene>
    <name evidence="5" type="primary">ompH</name>
</gene>
<proteinExistence type="inferred from homology"/>